<dbReference type="EMBL" id="BAAAUT010000045">
    <property type="protein sequence ID" value="GAA3152847.1"/>
    <property type="molecule type" value="Genomic_DNA"/>
</dbReference>
<sequence length="491" mass="51494">MSEGGRRAREAALHDPLRSLGGLHEAGRLRRGVAEFLRLPLLIIAASCAAGVLVGVLDAAAGTGAPLRGAAAAVVPGGGAAEFVSAAATSVLTVTSITFSVLLLAVQQTAASLTAVVFDQFLRRTANQVYFGFFVGLSAFSFIVLGTARQDPAPVYGAAITLVLMVVALVVLLLLIHGTIDQMRPQSVVRSIHELALRARERELVLLGRTRPRRRSGPRAPERAVTVQDSGYVVTVDVDRLAAVARAAGGAVRGAGDEVEVVVEGTLGEYLVFGDVAARITGVAPGDGSWDDEVRSAFGLDDIRDVEVECGYAVDQLANIAWAGASSAQQSPQTASTAVRALRDLLARWLVAGERDRSGRAGRQEELPVVYVDGAVGRVLGSLATLLVAGAESRQAQTCAELLRAFAGVAPRLRSEEERAMFGRALAAGLPSVLQHAEVPSLAQALQELERVMRECGYETSRVARVRSLLSEATARVLPKPSDEPGAAHPG</sequence>
<keyword evidence="3" id="KW-1185">Reference proteome</keyword>
<dbReference type="Proteomes" id="UP001500320">
    <property type="component" value="Unassembled WGS sequence"/>
</dbReference>
<feature type="transmembrane region" description="Helical" evidence="1">
    <location>
        <begin position="155"/>
        <end position="176"/>
    </location>
</feature>
<feature type="transmembrane region" description="Helical" evidence="1">
    <location>
        <begin position="130"/>
        <end position="149"/>
    </location>
</feature>
<evidence type="ECO:0008006" key="4">
    <source>
        <dbReference type="Google" id="ProtNLM"/>
    </source>
</evidence>
<gene>
    <name evidence="2" type="ORF">GCM10010466_49770</name>
</gene>
<dbReference type="RefSeq" id="WP_344863487.1">
    <property type="nucleotide sequence ID" value="NZ_BAAAUT010000045.1"/>
</dbReference>
<reference evidence="3" key="1">
    <citation type="journal article" date="2019" name="Int. J. Syst. Evol. Microbiol.">
        <title>The Global Catalogue of Microorganisms (GCM) 10K type strain sequencing project: providing services to taxonomists for standard genome sequencing and annotation.</title>
        <authorList>
            <consortium name="The Broad Institute Genomics Platform"/>
            <consortium name="The Broad Institute Genome Sequencing Center for Infectious Disease"/>
            <person name="Wu L."/>
            <person name="Ma J."/>
        </authorList>
    </citation>
    <scope>NUCLEOTIDE SEQUENCE [LARGE SCALE GENOMIC DNA]</scope>
    <source>
        <strain evidence="3">JCM 9373</strain>
    </source>
</reference>
<name>A0ABP6NMG7_9ACTN</name>
<proteinExistence type="predicted"/>
<accession>A0ABP6NMG7</accession>
<feature type="transmembrane region" description="Helical" evidence="1">
    <location>
        <begin position="36"/>
        <end position="57"/>
    </location>
</feature>
<keyword evidence="1" id="KW-0812">Transmembrane</keyword>
<evidence type="ECO:0000256" key="1">
    <source>
        <dbReference type="SAM" id="Phobius"/>
    </source>
</evidence>
<evidence type="ECO:0000313" key="2">
    <source>
        <dbReference type="EMBL" id="GAA3152847.1"/>
    </source>
</evidence>
<evidence type="ECO:0000313" key="3">
    <source>
        <dbReference type="Proteomes" id="UP001500320"/>
    </source>
</evidence>
<keyword evidence="1" id="KW-0472">Membrane</keyword>
<protein>
    <recommendedName>
        <fullName evidence="4">DUF2254 domain-containing protein</fullName>
    </recommendedName>
</protein>
<dbReference type="InterPro" id="IPR018723">
    <property type="entry name" value="DUF2254_membrane"/>
</dbReference>
<keyword evidence="1" id="KW-1133">Transmembrane helix</keyword>
<comment type="caution">
    <text evidence="2">The sequence shown here is derived from an EMBL/GenBank/DDBJ whole genome shotgun (WGS) entry which is preliminary data.</text>
</comment>
<dbReference type="Pfam" id="PF10011">
    <property type="entry name" value="DUF2254"/>
    <property type="match status" value="1"/>
</dbReference>
<organism evidence="2 3">
    <name type="scientific">Planomonospora alba</name>
    <dbReference type="NCBI Taxonomy" id="161354"/>
    <lineage>
        <taxon>Bacteria</taxon>
        <taxon>Bacillati</taxon>
        <taxon>Actinomycetota</taxon>
        <taxon>Actinomycetes</taxon>
        <taxon>Streptosporangiales</taxon>
        <taxon>Streptosporangiaceae</taxon>
        <taxon>Planomonospora</taxon>
    </lineage>
</organism>